<dbReference type="RefSeq" id="WP_103937527.1">
    <property type="nucleotide sequence ID" value="NZ_FNVO01000004.1"/>
</dbReference>
<proteinExistence type="predicted"/>
<organism evidence="1 2">
    <name type="scientific">Thermomonospora echinospora</name>
    <dbReference type="NCBI Taxonomy" id="1992"/>
    <lineage>
        <taxon>Bacteria</taxon>
        <taxon>Bacillati</taxon>
        <taxon>Actinomycetota</taxon>
        <taxon>Actinomycetes</taxon>
        <taxon>Streptosporangiales</taxon>
        <taxon>Thermomonosporaceae</taxon>
        <taxon>Thermomonospora</taxon>
    </lineage>
</organism>
<protein>
    <submittedName>
        <fullName evidence="1">Uncharacterized protein</fullName>
    </submittedName>
</protein>
<reference evidence="2" key="1">
    <citation type="submission" date="2016-10" db="EMBL/GenBank/DDBJ databases">
        <authorList>
            <person name="Varghese N."/>
            <person name="Submissions S."/>
        </authorList>
    </citation>
    <scope>NUCLEOTIDE SEQUENCE [LARGE SCALE GENOMIC DNA]</scope>
    <source>
        <strain evidence="2">DSM 43163</strain>
    </source>
</reference>
<name>A0A1H5YJC5_9ACTN</name>
<dbReference type="AlphaFoldDB" id="A0A1H5YJC5"/>
<accession>A0A1H5YJC5</accession>
<dbReference type="OrthoDB" id="9776021at2"/>
<sequence>MKQQQVGATFTTNQRWGLDHIHNAAITPAEPDRPPSTDRSGIDGFLLTFGDDQAATLRTDPNRNLTA</sequence>
<gene>
    <name evidence="1" type="ORF">SAMN04489712_10447</name>
</gene>
<evidence type="ECO:0000313" key="2">
    <source>
        <dbReference type="Proteomes" id="UP000236723"/>
    </source>
</evidence>
<dbReference type="Proteomes" id="UP000236723">
    <property type="component" value="Unassembled WGS sequence"/>
</dbReference>
<dbReference type="EMBL" id="FNVO01000004">
    <property type="protein sequence ID" value="SEG24211.1"/>
    <property type="molecule type" value="Genomic_DNA"/>
</dbReference>
<keyword evidence="2" id="KW-1185">Reference proteome</keyword>
<evidence type="ECO:0000313" key="1">
    <source>
        <dbReference type="EMBL" id="SEG24211.1"/>
    </source>
</evidence>